<dbReference type="Proteomes" id="UP000054359">
    <property type="component" value="Unassembled WGS sequence"/>
</dbReference>
<dbReference type="STRING" id="407821.A0A087UCF3"/>
<proteinExistence type="predicted"/>
<dbReference type="EMBL" id="KK119202">
    <property type="protein sequence ID" value="KFM75042.1"/>
    <property type="molecule type" value="Genomic_DNA"/>
</dbReference>
<accession>A0A087UCF3</accession>
<gene>
    <name evidence="1" type="ORF">X975_08351</name>
</gene>
<dbReference type="AlphaFoldDB" id="A0A087UCF3"/>
<feature type="non-terminal residue" evidence="1">
    <location>
        <position position="90"/>
    </location>
</feature>
<keyword evidence="2" id="KW-1185">Reference proteome</keyword>
<evidence type="ECO:0000313" key="1">
    <source>
        <dbReference type="EMBL" id="KFM75042.1"/>
    </source>
</evidence>
<name>A0A087UCF3_STEMI</name>
<protein>
    <submittedName>
        <fullName evidence="1">Uncharacterized protein</fullName>
    </submittedName>
</protein>
<reference evidence="1 2" key="1">
    <citation type="submission" date="2013-11" db="EMBL/GenBank/DDBJ databases">
        <title>Genome sequencing of Stegodyphus mimosarum.</title>
        <authorList>
            <person name="Bechsgaard J."/>
        </authorList>
    </citation>
    <scope>NUCLEOTIDE SEQUENCE [LARGE SCALE GENOMIC DNA]</scope>
</reference>
<evidence type="ECO:0000313" key="2">
    <source>
        <dbReference type="Proteomes" id="UP000054359"/>
    </source>
</evidence>
<sequence length="90" mass="10192">MALDAVILSFMDGEFIKRSAVTCHLHSDNNLAKNFETVSLSDQTKRRRINEMGSEVSGTIKNILEKCGPYFLNECIDIADINRLLIFVKQ</sequence>
<organism evidence="1 2">
    <name type="scientific">Stegodyphus mimosarum</name>
    <name type="common">African social velvet spider</name>
    <dbReference type="NCBI Taxonomy" id="407821"/>
    <lineage>
        <taxon>Eukaryota</taxon>
        <taxon>Metazoa</taxon>
        <taxon>Ecdysozoa</taxon>
        <taxon>Arthropoda</taxon>
        <taxon>Chelicerata</taxon>
        <taxon>Arachnida</taxon>
        <taxon>Araneae</taxon>
        <taxon>Araneomorphae</taxon>
        <taxon>Entelegynae</taxon>
        <taxon>Eresoidea</taxon>
        <taxon>Eresidae</taxon>
        <taxon>Stegodyphus</taxon>
    </lineage>
</organism>